<feature type="transmembrane region" description="Helical" evidence="1">
    <location>
        <begin position="233"/>
        <end position="258"/>
    </location>
</feature>
<keyword evidence="1" id="KW-0812">Transmembrane</keyword>
<dbReference type="EMBL" id="BDEQ01000001">
    <property type="protein sequence ID" value="GAT92218.1"/>
    <property type="molecule type" value="Genomic_DNA"/>
</dbReference>
<dbReference type="SUPFAM" id="SSF53474">
    <property type="entry name" value="alpha/beta-Hydrolases"/>
    <property type="match status" value="1"/>
</dbReference>
<keyword evidence="1" id="KW-1133">Transmembrane helix</keyword>
<comment type="caution">
    <text evidence="2">The sequence shown here is derived from an EMBL/GenBank/DDBJ whole genome shotgun (WGS) entry which is preliminary data.</text>
</comment>
<keyword evidence="1" id="KW-0472">Membrane</keyword>
<sequence length="722" mass="83119">MINWKEKAKRLILSINCLMKVGSIICKIQLFVFSCVLYIFICLMFLISTVYQLQIWFYAVLMIYNSILLFSWLYNYFVFALDDIGRVIVRFYKWKNKYLSHNDIKYQSSLILDEISLNSWRNKIIKFIYILTEHISFFGCVVILTIVSGLIYANKHENTRPENAIGTAYIFGGCGFLLFYFICSVIVDLVIELIKTYKTLGSIPWIELLPLFFPLSFVYSIPQKLFQKYSKKFQQFIAISSVILLTGCFILFFIALIFTTVDVKMSNGNLLGYWILSIITLIGQLAPIISYLRKKQRNGNEEHVVIKQNSLDNSTSLQPKECISPHGEYSSEIELVSNKVLKTEDERYKDETQNNENVQLSVPLEEDEEVNNNSEVNLFVLIDSLRMRIFGFHWKTSLPLIFFFTLVFLSFTIFGTRSVRSMAKLQPGVLDPVEMNFTQSSSENYSFKLKHTTPQEYSHLCTEDTFGITPKEYTLLSYIAYGAPNYVINFLRSRGWVMELKNVNHWLYYLQATNKKTNVKLISLRGTHATQEVLHDMQLFLESSVPKMCSTLLPMFTDDTLSWVSYLISYFGSNAFTKGSFNLITMARNLVINEMNVHNYSQLVLSGHSLGAGIAQIVGTELNIEHFLLSPPGMSLAKHNFNMSKERLSVLSRSLFSERDPVSVLGEGIGQQIKIPCYDDPVSCHMPDTTSCMIGALCHDSDMQSFCSKKWEKWGYNPKDWN</sequence>
<proteinExistence type="predicted"/>
<evidence type="ECO:0000256" key="1">
    <source>
        <dbReference type="SAM" id="Phobius"/>
    </source>
</evidence>
<feature type="transmembrane region" description="Helical" evidence="1">
    <location>
        <begin position="396"/>
        <end position="415"/>
    </location>
</feature>
<evidence type="ECO:0000313" key="3">
    <source>
        <dbReference type="Proteomes" id="UP000078387"/>
    </source>
</evidence>
<evidence type="ECO:0000313" key="2">
    <source>
        <dbReference type="EMBL" id="GAT92218.1"/>
    </source>
</evidence>
<gene>
    <name evidence="2" type="ORF">CL6EHI_049320</name>
</gene>
<name>A0A5K1TYE8_ENTHI</name>
<dbReference type="AlphaFoldDB" id="A0A5K1TYE8"/>
<feature type="transmembrane region" description="Helical" evidence="1">
    <location>
        <begin position="165"/>
        <end position="191"/>
    </location>
</feature>
<feature type="transmembrane region" description="Helical" evidence="1">
    <location>
        <begin position="28"/>
        <end position="48"/>
    </location>
</feature>
<dbReference type="Proteomes" id="UP000078387">
    <property type="component" value="Unassembled WGS sequence"/>
</dbReference>
<accession>A0A5K1TYE8</accession>
<feature type="transmembrane region" description="Helical" evidence="1">
    <location>
        <begin position="270"/>
        <end position="292"/>
    </location>
</feature>
<dbReference type="OMA" id="CSIIVDL"/>
<dbReference type="VEuPathDB" id="AmoebaDB:EHI8A_041240"/>
<feature type="transmembrane region" description="Helical" evidence="1">
    <location>
        <begin position="55"/>
        <end position="74"/>
    </location>
</feature>
<dbReference type="InterPro" id="IPR029058">
    <property type="entry name" value="AB_hydrolase_fold"/>
</dbReference>
<dbReference type="VEuPathDB" id="AmoebaDB:KM1_212050"/>
<dbReference type="VEuPathDB" id="AmoebaDB:EHI_049320"/>
<reference evidence="2 3" key="1">
    <citation type="submission" date="2016-05" db="EMBL/GenBank/DDBJ databases">
        <title>First whole genome sequencing of Entamoeba histolytica HM1:IMSS-clone-6.</title>
        <authorList>
            <person name="Mukherjee Avik.K."/>
            <person name="Izumyama S."/>
            <person name="Nakada-Tsukui K."/>
            <person name="Nozaki T."/>
        </authorList>
    </citation>
    <scope>NUCLEOTIDE SEQUENCE [LARGE SCALE GENOMIC DNA]</scope>
    <source>
        <strain evidence="2 3">HM1:IMSS clone 6</strain>
    </source>
</reference>
<dbReference type="VEuPathDB" id="AmoebaDB:EHI7A_042740"/>
<feature type="transmembrane region" description="Helical" evidence="1">
    <location>
        <begin position="127"/>
        <end position="153"/>
    </location>
</feature>
<organism evidence="2 3">
    <name type="scientific">Entamoeba histolytica</name>
    <dbReference type="NCBI Taxonomy" id="5759"/>
    <lineage>
        <taxon>Eukaryota</taxon>
        <taxon>Amoebozoa</taxon>
        <taxon>Evosea</taxon>
        <taxon>Archamoebae</taxon>
        <taxon>Mastigamoebida</taxon>
        <taxon>Entamoebidae</taxon>
        <taxon>Entamoeba</taxon>
    </lineage>
</organism>
<dbReference type="Gene3D" id="3.40.50.1820">
    <property type="entry name" value="alpha/beta hydrolase"/>
    <property type="match status" value="1"/>
</dbReference>
<protein>
    <submittedName>
        <fullName evidence="2">Uncharacterized protein</fullName>
    </submittedName>
</protein>
<dbReference type="VEuPathDB" id="AmoebaDB:EHI5A_074690"/>